<dbReference type="PROSITE" id="PS51722">
    <property type="entry name" value="G_TR_2"/>
    <property type="match status" value="1"/>
</dbReference>
<evidence type="ECO:0000313" key="6">
    <source>
        <dbReference type="Proteomes" id="UP001214415"/>
    </source>
</evidence>
<dbReference type="GO" id="GO:0016020">
    <property type="term" value="C:membrane"/>
    <property type="evidence" value="ECO:0007669"/>
    <property type="project" value="TreeGrafter"/>
</dbReference>
<dbReference type="GO" id="GO:0003924">
    <property type="term" value="F:GTPase activity"/>
    <property type="evidence" value="ECO:0007669"/>
    <property type="project" value="InterPro"/>
</dbReference>
<feature type="compositionally biased region" description="Polar residues" evidence="3">
    <location>
        <begin position="12"/>
        <end position="23"/>
    </location>
</feature>
<reference evidence="5" key="1">
    <citation type="submission" date="2023-03" db="EMBL/GenBank/DDBJ databases">
        <title>Mating type loci evolution in Malassezia.</title>
        <authorList>
            <person name="Coelho M.A."/>
        </authorList>
    </citation>
    <scope>NUCLEOTIDE SEQUENCE</scope>
    <source>
        <strain evidence="5">CBS 12830</strain>
    </source>
</reference>
<dbReference type="GO" id="GO:0005525">
    <property type="term" value="F:GTP binding"/>
    <property type="evidence" value="ECO:0007669"/>
    <property type="project" value="InterPro"/>
</dbReference>
<dbReference type="Proteomes" id="UP001214415">
    <property type="component" value="Chromosome 1"/>
</dbReference>
<dbReference type="PANTHER" id="PTHR10972">
    <property type="entry name" value="OXYSTEROL-BINDING PROTEIN-RELATED"/>
    <property type="match status" value="1"/>
</dbReference>
<name>A0AAF0EBF5_9BASI</name>
<evidence type="ECO:0000256" key="1">
    <source>
        <dbReference type="ARBA" id="ARBA00008842"/>
    </source>
</evidence>
<dbReference type="FunFam" id="1.10.287.2720:FF:000001">
    <property type="entry name" value="Oxysterol-binding OBPalpha"/>
    <property type="match status" value="1"/>
</dbReference>
<proteinExistence type="inferred from homology"/>
<protein>
    <recommendedName>
        <fullName evidence="4">Tr-type G domain-containing protein</fullName>
    </recommendedName>
</protein>
<dbReference type="GO" id="GO:0032541">
    <property type="term" value="C:cortical endoplasmic reticulum"/>
    <property type="evidence" value="ECO:0007669"/>
    <property type="project" value="TreeGrafter"/>
</dbReference>
<feature type="region of interest" description="Disordered" evidence="3">
    <location>
        <begin position="12"/>
        <end position="36"/>
    </location>
</feature>
<dbReference type="SUPFAM" id="SSF144000">
    <property type="entry name" value="Oxysterol-binding protein-like"/>
    <property type="match status" value="1"/>
</dbReference>
<evidence type="ECO:0000256" key="3">
    <source>
        <dbReference type="SAM" id="MobiDB-lite"/>
    </source>
</evidence>
<dbReference type="InterPro" id="IPR000795">
    <property type="entry name" value="T_Tr_GTP-bd_dom"/>
</dbReference>
<sequence>MGLLGHVSSAVSKTGGRFSNQEQPPEGAHADDTEELDEEHGNVLLSLIGQLRIGMDLSKVTLPTFVLEPRSMLERVTDFLSHPDLLFGADRLESPEERFLAILTYYMSGWHIKPKGVKKPYNPILGEFFRCSYTYANGTHGVYIAEQVSHHPPISAYYYVSPENNVLIYGDLRPKSKFLGNSAATIMGGESHVVLLNKLGDGEYTISMPNMYARGILFGKMVLELGDHSDVSNVANDISCHVEFKVKGYFGGSYNAIGAKVLHNGRTKGELTGKWNDVMEYKDAQTGQSRVIFDAKTAATAQKSVPPLEQQEPNESQRYSHTAEDNIEVRFAVLGNVDAGKSTLLGVLTKGALDNGRGRARADLFRYKHEIETGRTSSIGTEVMGFRADGSAIVEFTSYDQRPHKVSWEHISDTAAKVVSFNDLAGHERYLKTTVFGLTSQLPDYVILMVGANAGLVGMSKEHLGLALALGIPVVVVVSKVDMCPPGILEATLGQIRKRSCVFTILQP</sequence>
<dbReference type="PANTHER" id="PTHR10972:SF102">
    <property type="entry name" value="OXYSTEROL-BINDING PROTEIN"/>
    <property type="match status" value="1"/>
</dbReference>
<dbReference type="Gene3D" id="2.40.160.120">
    <property type="match status" value="1"/>
</dbReference>
<dbReference type="PROSITE" id="PS01013">
    <property type="entry name" value="OSBP"/>
    <property type="match status" value="1"/>
</dbReference>
<organism evidence="5 6">
    <name type="scientific">Malassezia equina</name>
    <dbReference type="NCBI Taxonomy" id="1381935"/>
    <lineage>
        <taxon>Eukaryota</taxon>
        <taxon>Fungi</taxon>
        <taxon>Dikarya</taxon>
        <taxon>Basidiomycota</taxon>
        <taxon>Ustilaginomycotina</taxon>
        <taxon>Malasseziomycetes</taxon>
        <taxon>Malasseziales</taxon>
        <taxon>Malasseziaceae</taxon>
        <taxon>Malassezia</taxon>
    </lineage>
</organism>
<evidence type="ECO:0000313" key="5">
    <source>
        <dbReference type="EMBL" id="WFD21994.1"/>
    </source>
</evidence>
<gene>
    <name evidence="5" type="ORF">MEQU1_000656</name>
</gene>
<dbReference type="InterPro" id="IPR037239">
    <property type="entry name" value="OSBP_sf"/>
</dbReference>
<evidence type="ECO:0000256" key="2">
    <source>
        <dbReference type="RuleBase" id="RU003844"/>
    </source>
</evidence>
<accession>A0AAF0EBF5</accession>
<dbReference type="AlphaFoldDB" id="A0AAF0EBF5"/>
<comment type="similarity">
    <text evidence="1 2">Belongs to the OSBP family.</text>
</comment>
<dbReference type="Gene3D" id="1.10.287.2720">
    <property type="match status" value="1"/>
</dbReference>
<dbReference type="InterPro" id="IPR018494">
    <property type="entry name" value="Oxysterol-bd_CS"/>
</dbReference>
<dbReference type="Pfam" id="PF00009">
    <property type="entry name" value="GTP_EFTU"/>
    <property type="match status" value="1"/>
</dbReference>
<dbReference type="Pfam" id="PF01237">
    <property type="entry name" value="Oxysterol_BP"/>
    <property type="match status" value="1"/>
</dbReference>
<dbReference type="InterPro" id="IPR027417">
    <property type="entry name" value="P-loop_NTPase"/>
</dbReference>
<dbReference type="Gene3D" id="3.40.50.300">
    <property type="entry name" value="P-loop containing nucleotide triphosphate hydrolases"/>
    <property type="match status" value="1"/>
</dbReference>
<keyword evidence="6" id="KW-1185">Reference proteome</keyword>
<dbReference type="InterPro" id="IPR000648">
    <property type="entry name" value="Oxysterol-bd"/>
</dbReference>
<feature type="domain" description="Tr-type G" evidence="4">
    <location>
        <begin position="326"/>
        <end position="508"/>
    </location>
</feature>
<dbReference type="GO" id="GO:0005829">
    <property type="term" value="C:cytosol"/>
    <property type="evidence" value="ECO:0007669"/>
    <property type="project" value="TreeGrafter"/>
</dbReference>
<evidence type="ECO:0000259" key="4">
    <source>
        <dbReference type="PROSITE" id="PS51722"/>
    </source>
</evidence>
<dbReference type="EMBL" id="CP119900">
    <property type="protein sequence ID" value="WFD21994.1"/>
    <property type="molecule type" value="Genomic_DNA"/>
</dbReference>
<dbReference type="GO" id="GO:0032934">
    <property type="term" value="F:sterol binding"/>
    <property type="evidence" value="ECO:0007669"/>
    <property type="project" value="TreeGrafter"/>
</dbReference>
<dbReference type="SUPFAM" id="SSF52540">
    <property type="entry name" value="P-loop containing nucleoside triphosphate hydrolases"/>
    <property type="match status" value="1"/>
</dbReference>